<proteinExistence type="inferred from homology"/>
<feature type="compositionally biased region" description="Pro residues" evidence="8">
    <location>
        <begin position="1"/>
        <end position="13"/>
    </location>
</feature>
<keyword evidence="6 9" id="KW-1133">Transmembrane helix</keyword>
<evidence type="ECO:0000256" key="4">
    <source>
        <dbReference type="ARBA" id="ARBA00022692"/>
    </source>
</evidence>
<feature type="region of interest" description="Disordered" evidence="8">
    <location>
        <begin position="1"/>
        <end position="25"/>
    </location>
</feature>
<keyword evidence="5" id="KW-0029">Amino-acid transport</keyword>
<evidence type="ECO:0000256" key="1">
    <source>
        <dbReference type="ARBA" id="ARBA00004141"/>
    </source>
</evidence>
<evidence type="ECO:0000256" key="6">
    <source>
        <dbReference type="ARBA" id="ARBA00022989"/>
    </source>
</evidence>
<evidence type="ECO:0000256" key="2">
    <source>
        <dbReference type="ARBA" id="ARBA00008066"/>
    </source>
</evidence>
<accession>A0AAD5DM09</accession>
<feature type="transmembrane region" description="Helical" evidence="9">
    <location>
        <begin position="219"/>
        <end position="240"/>
    </location>
</feature>
<evidence type="ECO:0000256" key="8">
    <source>
        <dbReference type="SAM" id="MobiDB-lite"/>
    </source>
</evidence>
<evidence type="ECO:0000259" key="10">
    <source>
        <dbReference type="Pfam" id="PF01490"/>
    </source>
</evidence>
<keyword evidence="4 9" id="KW-0812">Transmembrane</keyword>
<keyword evidence="3" id="KW-0813">Transport</keyword>
<feature type="compositionally biased region" description="Low complexity" evidence="8">
    <location>
        <begin position="14"/>
        <end position="23"/>
    </location>
</feature>
<reference evidence="11" key="1">
    <citation type="submission" date="2020-11" db="EMBL/GenBank/DDBJ databases">
        <title>Chlorella ohadii genome sequencing and assembly.</title>
        <authorList>
            <person name="Murik O."/>
            <person name="Treves H."/>
            <person name="Kedem I."/>
            <person name="Shotland Y."/>
            <person name="Kaplan A."/>
        </authorList>
    </citation>
    <scope>NUCLEOTIDE SEQUENCE</scope>
    <source>
        <strain evidence="11">1</strain>
    </source>
</reference>
<feature type="transmembrane region" description="Helical" evidence="9">
    <location>
        <begin position="139"/>
        <end position="163"/>
    </location>
</feature>
<evidence type="ECO:0000256" key="5">
    <source>
        <dbReference type="ARBA" id="ARBA00022970"/>
    </source>
</evidence>
<feature type="domain" description="Amino acid transporter transmembrane" evidence="10">
    <location>
        <begin position="63"/>
        <end position="241"/>
    </location>
</feature>
<protein>
    <recommendedName>
        <fullName evidence="10">Amino acid transporter transmembrane domain-containing protein</fullName>
    </recommendedName>
</protein>
<evidence type="ECO:0000313" key="12">
    <source>
        <dbReference type="Proteomes" id="UP001205105"/>
    </source>
</evidence>
<evidence type="ECO:0000256" key="9">
    <source>
        <dbReference type="SAM" id="Phobius"/>
    </source>
</evidence>
<dbReference type="PANTHER" id="PTHR22950:SF458">
    <property type="entry name" value="SODIUM-COUPLED NEUTRAL AMINO ACID TRANSPORTER 11-RELATED"/>
    <property type="match status" value="1"/>
</dbReference>
<dbReference type="EMBL" id="JADXDR010000080">
    <property type="protein sequence ID" value="KAI7840452.1"/>
    <property type="molecule type" value="Genomic_DNA"/>
</dbReference>
<dbReference type="AlphaFoldDB" id="A0AAD5DM09"/>
<keyword evidence="7 9" id="KW-0472">Membrane</keyword>
<dbReference type="Pfam" id="PF01490">
    <property type="entry name" value="Aa_trans"/>
    <property type="match status" value="1"/>
</dbReference>
<sequence>MLAPSSPFPPTPPRLLSAPAPSLGREMSQTDPLVLEALLPLLSPASGGSADEAGQPPSMGVASCAVGLAKVMLGVGLVALPRSLLLLGTLPATLAFLVLGALCQLSCNALTAAATQAARSGLPAQRLSYSGVLAMQLGPWAALLLDVATVLNCLGMMTAYLIASGDVLVSDEWRAAGAPSWLAALLRSRPAVLALLSAAVLAPLLSFRRLKQTAAASALGVAAVLVWAAATAYLATVLALRGQAHTLPLWPSAQLRRLPWHRALLRVAAVLPVILTAFM</sequence>
<name>A0AAD5DM09_9CHLO</name>
<evidence type="ECO:0000313" key="11">
    <source>
        <dbReference type="EMBL" id="KAI7840452.1"/>
    </source>
</evidence>
<evidence type="ECO:0000256" key="7">
    <source>
        <dbReference type="ARBA" id="ARBA00023136"/>
    </source>
</evidence>
<comment type="similarity">
    <text evidence="2">Belongs to the amino acid/polyamine transporter 2 family.</text>
</comment>
<gene>
    <name evidence="11" type="ORF">COHA_005877</name>
</gene>
<evidence type="ECO:0000256" key="3">
    <source>
        <dbReference type="ARBA" id="ARBA00022448"/>
    </source>
</evidence>
<dbReference type="GO" id="GO:0016020">
    <property type="term" value="C:membrane"/>
    <property type="evidence" value="ECO:0007669"/>
    <property type="project" value="UniProtKB-SubCell"/>
</dbReference>
<comment type="subcellular location">
    <subcellularLocation>
        <location evidence="1">Membrane</location>
        <topology evidence="1">Multi-pass membrane protein</topology>
    </subcellularLocation>
</comment>
<organism evidence="11 12">
    <name type="scientific">Chlorella ohadii</name>
    <dbReference type="NCBI Taxonomy" id="2649997"/>
    <lineage>
        <taxon>Eukaryota</taxon>
        <taxon>Viridiplantae</taxon>
        <taxon>Chlorophyta</taxon>
        <taxon>core chlorophytes</taxon>
        <taxon>Trebouxiophyceae</taxon>
        <taxon>Chlorellales</taxon>
        <taxon>Chlorellaceae</taxon>
        <taxon>Chlorella clade</taxon>
        <taxon>Chlorella</taxon>
    </lineage>
</organism>
<feature type="transmembrane region" description="Helical" evidence="9">
    <location>
        <begin position="190"/>
        <end position="207"/>
    </location>
</feature>
<dbReference type="Proteomes" id="UP001205105">
    <property type="component" value="Unassembled WGS sequence"/>
</dbReference>
<comment type="caution">
    <text evidence="11">The sequence shown here is derived from an EMBL/GenBank/DDBJ whole genome shotgun (WGS) entry which is preliminary data.</text>
</comment>
<dbReference type="GO" id="GO:0015179">
    <property type="term" value="F:L-amino acid transmembrane transporter activity"/>
    <property type="evidence" value="ECO:0007669"/>
    <property type="project" value="TreeGrafter"/>
</dbReference>
<keyword evidence="12" id="KW-1185">Reference proteome</keyword>
<dbReference type="PANTHER" id="PTHR22950">
    <property type="entry name" value="AMINO ACID TRANSPORTER"/>
    <property type="match status" value="1"/>
</dbReference>
<dbReference type="InterPro" id="IPR013057">
    <property type="entry name" value="AA_transpt_TM"/>
</dbReference>